<dbReference type="PROSITE" id="PS50850">
    <property type="entry name" value="MFS"/>
    <property type="match status" value="1"/>
</dbReference>
<feature type="transmembrane region" description="Helical" evidence="6">
    <location>
        <begin position="248"/>
        <end position="268"/>
    </location>
</feature>
<dbReference type="PANTHER" id="PTHR43791">
    <property type="entry name" value="PERMEASE-RELATED"/>
    <property type="match status" value="1"/>
</dbReference>
<comment type="subcellular location">
    <subcellularLocation>
        <location evidence="1">Membrane</location>
        <topology evidence="1">Multi-pass membrane protein</topology>
    </subcellularLocation>
</comment>
<feature type="transmembrane region" description="Helical" evidence="6">
    <location>
        <begin position="335"/>
        <end position="353"/>
    </location>
</feature>
<feature type="transmembrane region" description="Helical" evidence="6">
    <location>
        <begin position="296"/>
        <end position="323"/>
    </location>
</feature>
<keyword evidence="4 6" id="KW-1133">Transmembrane helix</keyword>
<feature type="transmembrane region" description="Helical" evidence="6">
    <location>
        <begin position="389"/>
        <end position="411"/>
    </location>
</feature>
<feature type="transmembrane region" description="Helical" evidence="6">
    <location>
        <begin position="455"/>
        <end position="476"/>
    </location>
</feature>
<dbReference type="OrthoDB" id="2985014at2759"/>
<evidence type="ECO:0000313" key="8">
    <source>
        <dbReference type="EMBL" id="KZT56778.1"/>
    </source>
</evidence>
<protein>
    <submittedName>
        <fullName evidence="8">MFS general substrate transporter</fullName>
    </submittedName>
</protein>
<feature type="transmembrane region" description="Helical" evidence="6">
    <location>
        <begin position="365"/>
        <end position="383"/>
    </location>
</feature>
<evidence type="ECO:0000256" key="5">
    <source>
        <dbReference type="ARBA" id="ARBA00023136"/>
    </source>
</evidence>
<evidence type="ECO:0000313" key="9">
    <source>
        <dbReference type="Proteomes" id="UP000076842"/>
    </source>
</evidence>
<dbReference type="PANTHER" id="PTHR43791:SF21">
    <property type="entry name" value="MAJOR FACILITATOR SUPERFAMILY (MFS) PROFILE DOMAIN-CONTAINING PROTEIN"/>
    <property type="match status" value="1"/>
</dbReference>
<feature type="transmembrane region" description="Helical" evidence="6">
    <location>
        <begin position="217"/>
        <end position="236"/>
    </location>
</feature>
<keyword evidence="9" id="KW-1185">Reference proteome</keyword>
<dbReference type="GO" id="GO:0016020">
    <property type="term" value="C:membrane"/>
    <property type="evidence" value="ECO:0007669"/>
    <property type="project" value="UniProtKB-SubCell"/>
</dbReference>
<evidence type="ECO:0000256" key="3">
    <source>
        <dbReference type="ARBA" id="ARBA00022692"/>
    </source>
</evidence>
<dbReference type="EMBL" id="KV423972">
    <property type="protein sequence ID" value="KZT56778.1"/>
    <property type="molecule type" value="Genomic_DNA"/>
</dbReference>
<name>A0A165FI16_9BASI</name>
<dbReference type="InterPro" id="IPR036259">
    <property type="entry name" value="MFS_trans_sf"/>
</dbReference>
<dbReference type="InterPro" id="IPR020846">
    <property type="entry name" value="MFS_dom"/>
</dbReference>
<feature type="transmembrane region" description="Helical" evidence="6">
    <location>
        <begin position="155"/>
        <end position="174"/>
    </location>
</feature>
<keyword evidence="2" id="KW-0813">Transport</keyword>
<evidence type="ECO:0000256" key="6">
    <source>
        <dbReference type="SAM" id="Phobius"/>
    </source>
</evidence>
<dbReference type="InterPro" id="IPR011701">
    <property type="entry name" value="MFS"/>
</dbReference>
<gene>
    <name evidence="8" type="ORF">CALCODRAFT_483665</name>
</gene>
<organism evidence="8 9">
    <name type="scientific">Calocera cornea HHB12733</name>
    <dbReference type="NCBI Taxonomy" id="1353952"/>
    <lineage>
        <taxon>Eukaryota</taxon>
        <taxon>Fungi</taxon>
        <taxon>Dikarya</taxon>
        <taxon>Basidiomycota</taxon>
        <taxon>Agaricomycotina</taxon>
        <taxon>Dacrymycetes</taxon>
        <taxon>Dacrymycetales</taxon>
        <taxon>Dacrymycetaceae</taxon>
        <taxon>Calocera</taxon>
    </lineage>
</organism>
<dbReference type="AlphaFoldDB" id="A0A165FI16"/>
<evidence type="ECO:0000256" key="1">
    <source>
        <dbReference type="ARBA" id="ARBA00004141"/>
    </source>
</evidence>
<dbReference type="Proteomes" id="UP000076842">
    <property type="component" value="Unassembled WGS sequence"/>
</dbReference>
<feature type="transmembrane region" description="Helical" evidence="6">
    <location>
        <begin position="180"/>
        <end position="205"/>
    </location>
</feature>
<keyword evidence="5 6" id="KW-0472">Membrane</keyword>
<reference evidence="8 9" key="1">
    <citation type="journal article" date="2016" name="Mol. Biol. Evol.">
        <title>Comparative Genomics of Early-Diverging Mushroom-Forming Fungi Provides Insights into the Origins of Lignocellulose Decay Capabilities.</title>
        <authorList>
            <person name="Nagy L.G."/>
            <person name="Riley R."/>
            <person name="Tritt A."/>
            <person name="Adam C."/>
            <person name="Daum C."/>
            <person name="Floudas D."/>
            <person name="Sun H."/>
            <person name="Yadav J.S."/>
            <person name="Pangilinan J."/>
            <person name="Larsson K.H."/>
            <person name="Matsuura K."/>
            <person name="Barry K."/>
            <person name="Labutti K."/>
            <person name="Kuo R."/>
            <person name="Ohm R.A."/>
            <person name="Bhattacharya S.S."/>
            <person name="Shirouzu T."/>
            <person name="Yoshinaga Y."/>
            <person name="Martin F.M."/>
            <person name="Grigoriev I.V."/>
            <person name="Hibbett D.S."/>
        </authorList>
    </citation>
    <scope>NUCLEOTIDE SEQUENCE [LARGE SCALE GENOMIC DNA]</scope>
    <source>
        <strain evidence="8 9">HHB12733</strain>
    </source>
</reference>
<dbReference type="STRING" id="1353952.A0A165FI16"/>
<evidence type="ECO:0000256" key="2">
    <source>
        <dbReference type="ARBA" id="ARBA00022448"/>
    </source>
</evidence>
<accession>A0A165FI16</accession>
<dbReference type="Gene3D" id="1.20.1250.20">
    <property type="entry name" value="MFS general substrate transporter like domains"/>
    <property type="match status" value="2"/>
</dbReference>
<dbReference type="GO" id="GO:0022857">
    <property type="term" value="F:transmembrane transporter activity"/>
    <property type="evidence" value="ECO:0007669"/>
    <property type="project" value="InterPro"/>
</dbReference>
<dbReference type="SUPFAM" id="SSF103473">
    <property type="entry name" value="MFS general substrate transporter"/>
    <property type="match status" value="1"/>
</dbReference>
<dbReference type="Pfam" id="PF07690">
    <property type="entry name" value="MFS_1"/>
    <property type="match status" value="1"/>
</dbReference>
<dbReference type="FunFam" id="1.20.1250.20:FF:000013">
    <property type="entry name" value="MFS general substrate transporter"/>
    <property type="match status" value="1"/>
</dbReference>
<proteinExistence type="predicted"/>
<feature type="domain" description="Major facilitator superfamily (MFS) profile" evidence="7">
    <location>
        <begin position="89"/>
        <end position="483"/>
    </location>
</feature>
<sequence length="516" mass="56867">MSSTASEFEKDTNEFHEHAVHSAKALHMETIDEAVAAEQLAKEMQFVDDTRAHEIQEQLQKSRQGGYVPVSPEEWKAHNSLNLKFDFMVVPFCTLIYLFCGLDRANIGNAATDNFTTNLGIPADSINTATSLFIATYVPFMPFTTYIGRRMGQPLFLSIAGFCWGVLTLCQAFIKTEGQLIALRLLIGAFESGFFATASSYISLFYPRFNLAFRISLFFFAYAVSGGFGGLIAYGAFNINGSLWGWQYLFLIEGGITILLALVTPFWLPAGPDSAENLSGSYKVSKRDIFESLKDFKLWIMLPCGMLTTMGPTGFTTFLPIVVKGLGYSGATANLMTVPPYVAGGCLVLLFCWSSDRFHERCTHILVGLTIVIIGLALTVALPEENVHSRYGALIILLAGTFIATPLNTTWLAGNTPEPGKRALILALNSWGNLAQVFSSELFQSKYGPSYSYSMKVLLGLMILAFFGYASVAITLRFVNRSRAKKVAAMTPQELEEENMSDKRVGDRKLTFVYGT</sequence>
<evidence type="ECO:0000259" key="7">
    <source>
        <dbReference type="PROSITE" id="PS50850"/>
    </source>
</evidence>
<evidence type="ECO:0000256" key="4">
    <source>
        <dbReference type="ARBA" id="ARBA00022989"/>
    </source>
</evidence>
<keyword evidence="3 6" id="KW-0812">Transmembrane</keyword>
<dbReference type="InParanoid" id="A0A165FI16"/>